<dbReference type="Proteomes" id="UP000651085">
    <property type="component" value="Unassembled WGS sequence"/>
</dbReference>
<feature type="chain" id="PRO_5039204098" evidence="1">
    <location>
        <begin position="25"/>
        <end position="241"/>
    </location>
</feature>
<evidence type="ECO:0000256" key="1">
    <source>
        <dbReference type="SAM" id="SignalP"/>
    </source>
</evidence>
<keyword evidence="1" id="KW-0732">Signal</keyword>
<evidence type="ECO:0000313" key="2">
    <source>
        <dbReference type="EMBL" id="MBC8595087.1"/>
    </source>
</evidence>
<dbReference type="AlphaFoldDB" id="A0A926FAH0"/>
<gene>
    <name evidence="2" type="ORF">H8744_17900</name>
</gene>
<name>A0A926FAH0_9BACT</name>
<proteinExistence type="predicted"/>
<dbReference type="EMBL" id="JACRTF010000001">
    <property type="protein sequence ID" value="MBC8595087.1"/>
    <property type="molecule type" value="Genomic_DNA"/>
</dbReference>
<feature type="signal peptide" evidence="1">
    <location>
        <begin position="1"/>
        <end position="24"/>
    </location>
</feature>
<dbReference type="PROSITE" id="PS51257">
    <property type="entry name" value="PROKAR_LIPOPROTEIN"/>
    <property type="match status" value="1"/>
</dbReference>
<sequence length="241" mass="26853">MKQVNILMLALIVLMGGGFTSCMDGDSESPYDIAAYVTVSSYLGLDATLISDDGYKYKPTNPDFLKNKTTGEYVERAFVYLKLSEGVSLTQDQTKEYSVSIVDAQGLFTKTFCNRPDTIKNEYPIVQLGEAWATDRYYNIAFSFNGYATSPASFDMVPKRAENNTLYVKFVQTVGQKDVYNPLTAFISFNIPYLSAVNTLLSTYENPTVLKADDEGFIELVVEADKTGGTLQKEPLKIKLR</sequence>
<protein>
    <submittedName>
        <fullName evidence="2">Uncharacterized protein</fullName>
    </submittedName>
</protein>
<accession>A0A926FAH0</accession>
<comment type="caution">
    <text evidence="2">The sequence shown here is derived from an EMBL/GenBank/DDBJ whole genome shotgun (WGS) entry which is preliminary data.</text>
</comment>
<evidence type="ECO:0000313" key="3">
    <source>
        <dbReference type="Proteomes" id="UP000651085"/>
    </source>
</evidence>
<organism evidence="2 3">
    <name type="scientific">Jilunia laotingensis</name>
    <dbReference type="NCBI Taxonomy" id="2763675"/>
    <lineage>
        <taxon>Bacteria</taxon>
        <taxon>Pseudomonadati</taxon>
        <taxon>Bacteroidota</taxon>
        <taxon>Bacteroidia</taxon>
        <taxon>Bacteroidales</taxon>
        <taxon>Bacteroidaceae</taxon>
        <taxon>Jilunia</taxon>
    </lineage>
</organism>
<reference evidence="2" key="1">
    <citation type="submission" date="2020-08" db="EMBL/GenBank/DDBJ databases">
        <title>Genome public.</title>
        <authorList>
            <person name="Liu C."/>
            <person name="Sun Q."/>
        </authorList>
    </citation>
    <scope>NUCLEOTIDE SEQUENCE</scope>
    <source>
        <strain evidence="2">N12</strain>
    </source>
</reference>
<keyword evidence="3" id="KW-1185">Reference proteome</keyword>
<dbReference type="RefSeq" id="WP_262436159.1">
    <property type="nucleotide sequence ID" value="NZ_JACRTF010000001.1"/>
</dbReference>